<organism evidence="2">
    <name type="scientific">marine metagenome</name>
    <dbReference type="NCBI Taxonomy" id="408172"/>
    <lineage>
        <taxon>unclassified sequences</taxon>
        <taxon>metagenomes</taxon>
        <taxon>ecological metagenomes</taxon>
    </lineage>
</organism>
<sequence>MTNLIVDAHIHVWSPDFDRYPLALGFTPDDLWLPSFTPDDHFAYSHPFGKVRLNLVQMTWYGLDHRYILDLIASDPTTYTGTGIVPGVSDVSLAEPGKSMHALSEGGIRAFRVRGGKTGRPTAFGRANRWLDYPGYEAMFKTGAEHNLALSFLMGLEDLPDLIRMCRRFPETPVILDHLCGVRIRDGVWPEHEIRALCRMARYPGVILKLGPFQALGDGKAPYLDLLPLIERVVDAFGPERIMWESDSGGPIAMQDPHTDFAASIALIREHADFLSASDKHQILVKTAEDFFFKY</sequence>
<dbReference type="Pfam" id="PF04909">
    <property type="entry name" value="Amidohydro_2"/>
    <property type="match status" value="1"/>
</dbReference>
<dbReference type="PANTHER" id="PTHR35563:SF2">
    <property type="entry name" value="BARREL METAL-DEPENDENT HYDROLASE, PUTATIVE (AFU_ORTHOLOGUE AFUA_1G16240)-RELATED"/>
    <property type="match status" value="1"/>
</dbReference>
<evidence type="ECO:0000313" key="2">
    <source>
        <dbReference type="EMBL" id="SVB23195.1"/>
    </source>
</evidence>
<evidence type="ECO:0000259" key="1">
    <source>
        <dbReference type="Pfam" id="PF04909"/>
    </source>
</evidence>
<feature type="domain" description="Amidohydrolase-related" evidence="1">
    <location>
        <begin position="6"/>
        <end position="293"/>
    </location>
</feature>
<dbReference type="SUPFAM" id="SSF51556">
    <property type="entry name" value="Metallo-dependent hydrolases"/>
    <property type="match status" value="1"/>
</dbReference>
<dbReference type="InterPro" id="IPR032466">
    <property type="entry name" value="Metal_Hydrolase"/>
</dbReference>
<dbReference type="InterPro" id="IPR052358">
    <property type="entry name" value="Aro_Compnd_Degr_Hydrolases"/>
</dbReference>
<dbReference type="PANTHER" id="PTHR35563">
    <property type="entry name" value="BARREL METAL-DEPENDENT HYDROLASE, PUTATIVE (AFU_ORTHOLOGUE AFUA_1G16240)-RELATED"/>
    <property type="match status" value="1"/>
</dbReference>
<protein>
    <recommendedName>
        <fullName evidence="1">Amidohydrolase-related domain-containing protein</fullName>
    </recommendedName>
</protein>
<dbReference type="AlphaFoldDB" id="A0A382CAR3"/>
<accession>A0A382CAR3</accession>
<gene>
    <name evidence="2" type="ORF">METZ01_LOCUS176049</name>
</gene>
<name>A0A382CAR3_9ZZZZ</name>
<dbReference type="EMBL" id="UINC01033621">
    <property type="protein sequence ID" value="SVB23195.1"/>
    <property type="molecule type" value="Genomic_DNA"/>
</dbReference>
<proteinExistence type="predicted"/>
<dbReference type="InterPro" id="IPR006680">
    <property type="entry name" value="Amidohydro-rel"/>
</dbReference>
<dbReference type="Gene3D" id="3.20.20.140">
    <property type="entry name" value="Metal-dependent hydrolases"/>
    <property type="match status" value="1"/>
</dbReference>
<dbReference type="GO" id="GO:0016787">
    <property type="term" value="F:hydrolase activity"/>
    <property type="evidence" value="ECO:0007669"/>
    <property type="project" value="InterPro"/>
</dbReference>
<reference evidence="2" key="1">
    <citation type="submission" date="2018-05" db="EMBL/GenBank/DDBJ databases">
        <authorList>
            <person name="Lanie J.A."/>
            <person name="Ng W.-L."/>
            <person name="Kazmierczak K.M."/>
            <person name="Andrzejewski T.M."/>
            <person name="Davidsen T.M."/>
            <person name="Wayne K.J."/>
            <person name="Tettelin H."/>
            <person name="Glass J.I."/>
            <person name="Rusch D."/>
            <person name="Podicherti R."/>
            <person name="Tsui H.-C.T."/>
            <person name="Winkler M.E."/>
        </authorList>
    </citation>
    <scope>NUCLEOTIDE SEQUENCE</scope>
</reference>